<reference evidence="2 3" key="1">
    <citation type="submission" date="2019-05" db="EMBL/GenBank/DDBJ databases">
        <title>Another draft genome of Portunus trituberculatus and its Hox gene families provides insights of decapod evolution.</title>
        <authorList>
            <person name="Jeong J.-H."/>
            <person name="Song I."/>
            <person name="Kim S."/>
            <person name="Choi T."/>
            <person name="Kim D."/>
            <person name="Ryu S."/>
            <person name="Kim W."/>
        </authorList>
    </citation>
    <scope>NUCLEOTIDE SEQUENCE [LARGE SCALE GENOMIC DNA]</scope>
    <source>
        <tissue evidence="2">Muscle</tissue>
    </source>
</reference>
<dbReference type="AlphaFoldDB" id="A0A5B7I655"/>
<feature type="region of interest" description="Disordered" evidence="1">
    <location>
        <begin position="1"/>
        <end position="66"/>
    </location>
</feature>
<keyword evidence="3" id="KW-1185">Reference proteome</keyword>
<dbReference type="EMBL" id="VSRR010046682">
    <property type="protein sequence ID" value="MPC77763.1"/>
    <property type="molecule type" value="Genomic_DNA"/>
</dbReference>
<organism evidence="2 3">
    <name type="scientific">Portunus trituberculatus</name>
    <name type="common">Swimming crab</name>
    <name type="synonym">Neptunus trituberculatus</name>
    <dbReference type="NCBI Taxonomy" id="210409"/>
    <lineage>
        <taxon>Eukaryota</taxon>
        <taxon>Metazoa</taxon>
        <taxon>Ecdysozoa</taxon>
        <taxon>Arthropoda</taxon>
        <taxon>Crustacea</taxon>
        <taxon>Multicrustacea</taxon>
        <taxon>Malacostraca</taxon>
        <taxon>Eumalacostraca</taxon>
        <taxon>Eucarida</taxon>
        <taxon>Decapoda</taxon>
        <taxon>Pleocyemata</taxon>
        <taxon>Brachyura</taxon>
        <taxon>Eubrachyura</taxon>
        <taxon>Portunoidea</taxon>
        <taxon>Portunidae</taxon>
        <taxon>Portuninae</taxon>
        <taxon>Portunus</taxon>
    </lineage>
</organism>
<accession>A0A5B7I655</accession>
<name>A0A5B7I655_PORTR</name>
<gene>
    <name evidence="2" type="ORF">E2C01_072229</name>
</gene>
<evidence type="ECO:0000313" key="3">
    <source>
        <dbReference type="Proteomes" id="UP000324222"/>
    </source>
</evidence>
<feature type="compositionally biased region" description="Low complexity" evidence="1">
    <location>
        <begin position="21"/>
        <end position="36"/>
    </location>
</feature>
<protein>
    <submittedName>
        <fullName evidence="2">Uncharacterized protein</fullName>
    </submittedName>
</protein>
<evidence type="ECO:0000313" key="2">
    <source>
        <dbReference type="EMBL" id="MPC77763.1"/>
    </source>
</evidence>
<dbReference type="Proteomes" id="UP000324222">
    <property type="component" value="Unassembled WGS sequence"/>
</dbReference>
<evidence type="ECO:0000256" key="1">
    <source>
        <dbReference type="SAM" id="MobiDB-lite"/>
    </source>
</evidence>
<proteinExistence type="predicted"/>
<comment type="caution">
    <text evidence="2">The sequence shown here is derived from an EMBL/GenBank/DDBJ whole genome shotgun (WGS) entry which is preliminary data.</text>
</comment>
<sequence length="117" mass="12995">MCVEGQDTKYLNPASLQANSTIPTTTTTNPTTNTHTQETKKFPRRTRSSPTSQRLPPIPSPRPLMVRHTALPGTRSLDSRASCMWLERLRRVPGSCCGCCGSERPRTGWRVSLGRRG</sequence>